<keyword evidence="3" id="KW-1185">Reference proteome</keyword>
<comment type="caution">
    <text evidence="2">The sequence shown here is derived from an EMBL/GenBank/DDBJ whole genome shotgun (WGS) entry which is preliminary data.</text>
</comment>
<reference evidence="2" key="1">
    <citation type="submission" date="2021-03" db="EMBL/GenBank/DDBJ databases">
        <title>Draft genome sequence of rust myrtle Austropuccinia psidii MF-1, a brazilian biotype.</title>
        <authorList>
            <person name="Quecine M.C."/>
            <person name="Pachon D.M.R."/>
            <person name="Bonatelli M.L."/>
            <person name="Correr F.H."/>
            <person name="Franceschini L.M."/>
            <person name="Leite T.F."/>
            <person name="Margarido G.R.A."/>
            <person name="Almeida C.A."/>
            <person name="Ferrarezi J.A."/>
            <person name="Labate C.A."/>
        </authorList>
    </citation>
    <scope>NUCLEOTIDE SEQUENCE</scope>
    <source>
        <strain evidence="2">MF-1</strain>
    </source>
</reference>
<feature type="compositionally biased region" description="Basic and acidic residues" evidence="1">
    <location>
        <begin position="90"/>
        <end position="110"/>
    </location>
</feature>
<sequence>MSLAPSGKGQVLYVRPYHQVTDTHWLEQATILNNEVRVEKISKPKGTMAGAKRGKDLKPCLDCLTARLAFGKACALRSAAAADARTTRQQRKENKQSRMDNRAKCGLRPD</sequence>
<dbReference type="Proteomes" id="UP000765509">
    <property type="component" value="Unassembled WGS sequence"/>
</dbReference>
<proteinExistence type="predicted"/>
<dbReference type="EMBL" id="AVOT02005498">
    <property type="protein sequence ID" value="MBW0479224.1"/>
    <property type="molecule type" value="Genomic_DNA"/>
</dbReference>
<protein>
    <submittedName>
        <fullName evidence="2">Uncharacterized protein</fullName>
    </submittedName>
</protein>
<gene>
    <name evidence="2" type="ORF">O181_018939</name>
</gene>
<evidence type="ECO:0000256" key="1">
    <source>
        <dbReference type="SAM" id="MobiDB-lite"/>
    </source>
</evidence>
<feature type="region of interest" description="Disordered" evidence="1">
    <location>
        <begin position="81"/>
        <end position="110"/>
    </location>
</feature>
<evidence type="ECO:0000313" key="2">
    <source>
        <dbReference type="EMBL" id="MBW0479224.1"/>
    </source>
</evidence>
<name>A0A9Q3C8L0_9BASI</name>
<organism evidence="2 3">
    <name type="scientific">Austropuccinia psidii MF-1</name>
    <dbReference type="NCBI Taxonomy" id="1389203"/>
    <lineage>
        <taxon>Eukaryota</taxon>
        <taxon>Fungi</taxon>
        <taxon>Dikarya</taxon>
        <taxon>Basidiomycota</taxon>
        <taxon>Pucciniomycotina</taxon>
        <taxon>Pucciniomycetes</taxon>
        <taxon>Pucciniales</taxon>
        <taxon>Sphaerophragmiaceae</taxon>
        <taxon>Austropuccinia</taxon>
    </lineage>
</organism>
<dbReference type="AlphaFoldDB" id="A0A9Q3C8L0"/>
<evidence type="ECO:0000313" key="3">
    <source>
        <dbReference type="Proteomes" id="UP000765509"/>
    </source>
</evidence>
<accession>A0A9Q3C8L0</accession>